<dbReference type="Gene3D" id="3.40.50.720">
    <property type="entry name" value="NAD(P)-binding Rossmann-like Domain"/>
    <property type="match status" value="1"/>
</dbReference>
<evidence type="ECO:0000259" key="5">
    <source>
        <dbReference type="Pfam" id="PF14833"/>
    </source>
</evidence>
<keyword evidence="2" id="KW-0520">NAD</keyword>
<name>A0A6S7DYS7_9BURK</name>
<dbReference type="Gene3D" id="1.10.1040.10">
    <property type="entry name" value="N-(1-d-carboxylethyl)-l-norvaline Dehydrogenase, domain 2"/>
    <property type="match status" value="1"/>
</dbReference>
<protein>
    <submittedName>
        <fullName evidence="6">2-hydroxy-3-oxopropionate reductase</fullName>
        <ecNumber evidence="6">1.1.1.60</ecNumber>
    </submittedName>
</protein>
<keyword evidence="1 6" id="KW-0560">Oxidoreductase</keyword>
<dbReference type="PANTHER" id="PTHR43060:SF15">
    <property type="entry name" value="3-HYDROXYISOBUTYRATE DEHYDROGENASE-LIKE 1, MITOCHONDRIAL-RELATED"/>
    <property type="match status" value="1"/>
</dbReference>
<dbReference type="InterPro" id="IPR008927">
    <property type="entry name" value="6-PGluconate_DH-like_C_sf"/>
</dbReference>
<dbReference type="PIRSF" id="PIRSF000103">
    <property type="entry name" value="HIBADH"/>
    <property type="match status" value="1"/>
</dbReference>
<evidence type="ECO:0000256" key="2">
    <source>
        <dbReference type="ARBA" id="ARBA00023027"/>
    </source>
</evidence>
<feature type="domain" description="3-hydroxyisobutyrate dehydrogenase-like NAD-binding" evidence="5">
    <location>
        <begin position="154"/>
        <end position="271"/>
    </location>
</feature>
<feature type="active site" evidence="3">
    <location>
        <position position="160"/>
    </location>
</feature>
<dbReference type="GO" id="GO:0050661">
    <property type="term" value="F:NADP binding"/>
    <property type="evidence" value="ECO:0007669"/>
    <property type="project" value="InterPro"/>
</dbReference>
<dbReference type="EMBL" id="CADILD010000002">
    <property type="protein sequence ID" value="CAB3868388.1"/>
    <property type="molecule type" value="Genomic_DNA"/>
</dbReference>
<organism evidence="6 7">
    <name type="scientific">Achromobacter piechaudii</name>
    <dbReference type="NCBI Taxonomy" id="72556"/>
    <lineage>
        <taxon>Bacteria</taxon>
        <taxon>Pseudomonadati</taxon>
        <taxon>Pseudomonadota</taxon>
        <taxon>Betaproteobacteria</taxon>
        <taxon>Burkholderiales</taxon>
        <taxon>Alcaligenaceae</taxon>
        <taxon>Achromobacter</taxon>
    </lineage>
</organism>
<evidence type="ECO:0000313" key="6">
    <source>
        <dbReference type="EMBL" id="CAB3868388.1"/>
    </source>
</evidence>
<dbReference type="AlphaFoldDB" id="A0A6S7DYS7"/>
<dbReference type="EC" id="1.1.1.60" evidence="6"/>
<dbReference type="Proteomes" id="UP000494105">
    <property type="component" value="Unassembled WGS sequence"/>
</dbReference>
<dbReference type="InterPro" id="IPR029154">
    <property type="entry name" value="HIBADH-like_NADP-bd"/>
</dbReference>
<accession>A0A6S7DYS7</accession>
<dbReference type="Pfam" id="PF03446">
    <property type="entry name" value="NAD_binding_2"/>
    <property type="match status" value="1"/>
</dbReference>
<dbReference type="SUPFAM" id="SSF51735">
    <property type="entry name" value="NAD(P)-binding Rossmann-fold domains"/>
    <property type="match status" value="1"/>
</dbReference>
<dbReference type="PANTHER" id="PTHR43060">
    <property type="entry name" value="3-HYDROXYISOBUTYRATE DEHYDROGENASE-LIKE 1, MITOCHONDRIAL-RELATED"/>
    <property type="match status" value="1"/>
</dbReference>
<evidence type="ECO:0000313" key="7">
    <source>
        <dbReference type="Proteomes" id="UP000494105"/>
    </source>
</evidence>
<sequence>MGAGMALNLLKSGFPLVVNDVRRGAANALLEAGAKWMDTPKDLAKAADVIFTCLPTFDAIREVALGKEGILEGIAPHSAYFDFSTSTPEIAKALHASFGVKGVQMLDAPISGGAVGAKRGRLSVWVGGDKATFARYLHVLKAMADKPVYVGPAGAGIVTKLVNNCAAQAVQAAIAEVFVLGIKAGVEPIPLWEALRQGAAGRRRTFDGLIDEILPGIFDPPKSTLRIVHKDLISATDLARALNVPTRIVSLALADVQEAMLRGWADRDSRSVTLLPQERAGVTIKEDVEAIEAVLERDPVAPSDGKRG</sequence>
<feature type="domain" description="6-phosphogluconate dehydrogenase NADP-binding" evidence="4">
    <location>
        <begin position="1"/>
        <end position="151"/>
    </location>
</feature>
<evidence type="ECO:0000256" key="3">
    <source>
        <dbReference type="PIRSR" id="PIRSR000103-1"/>
    </source>
</evidence>
<evidence type="ECO:0000259" key="4">
    <source>
        <dbReference type="Pfam" id="PF03446"/>
    </source>
</evidence>
<dbReference type="InterPro" id="IPR006115">
    <property type="entry name" value="6PGDH_NADP-bd"/>
</dbReference>
<dbReference type="GO" id="GO:0008679">
    <property type="term" value="F:2-hydroxy-3-oxopropionate reductase activity"/>
    <property type="evidence" value="ECO:0007669"/>
    <property type="project" value="UniProtKB-EC"/>
</dbReference>
<reference evidence="6 7" key="1">
    <citation type="submission" date="2020-04" db="EMBL/GenBank/DDBJ databases">
        <authorList>
            <person name="De Canck E."/>
        </authorList>
    </citation>
    <scope>NUCLEOTIDE SEQUENCE [LARGE SCALE GENOMIC DNA]</scope>
    <source>
        <strain evidence="6 7">LMG 1861</strain>
    </source>
</reference>
<evidence type="ECO:0000256" key="1">
    <source>
        <dbReference type="ARBA" id="ARBA00023002"/>
    </source>
</evidence>
<dbReference type="InterPro" id="IPR015815">
    <property type="entry name" value="HIBADH-related"/>
</dbReference>
<dbReference type="SUPFAM" id="SSF48179">
    <property type="entry name" value="6-phosphogluconate dehydrogenase C-terminal domain-like"/>
    <property type="match status" value="1"/>
</dbReference>
<dbReference type="GO" id="GO:0051287">
    <property type="term" value="F:NAD binding"/>
    <property type="evidence" value="ECO:0007669"/>
    <property type="project" value="InterPro"/>
</dbReference>
<proteinExistence type="predicted"/>
<gene>
    <name evidence="6" type="primary">garR_2</name>
    <name evidence="6" type="ORF">LMG1861_02632</name>
</gene>
<dbReference type="InterPro" id="IPR013328">
    <property type="entry name" value="6PGD_dom2"/>
</dbReference>
<dbReference type="InterPro" id="IPR036291">
    <property type="entry name" value="NAD(P)-bd_dom_sf"/>
</dbReference>
<dbReference type="Pfam" id="PF14833">
    <property type="entry name" value="NAD_binding_11"/>
    <property type="match status" value="1"/>
</dbReference>